<feature type="region of interest" description="Disordered" evidence="1">
    <location>
        <begin position="782"/>
        <end position="809"/>
    </location>
</feature>
<sequence>MLPVVWEGAPKLPPRPKRRRWPLLAAVAVVGGLAAGGVLAARVLIDPAALRAQVVAAVWHQTGRVLRVGAVQVHILPYPSLSVRDLALSDMPGGARPDMLTAAGLEARLALMPLLRHEIRLEEVRLTHPDLLVERLADGRANWQMQPPAESERPPGGVSAPSTPWRVRIGSVRIQDADLRWDDKRAHASGAVTLEKLDLYGLTGATPAIAAQGHRQGDPSAVVTVSGQSGRLFSSEPSAWPVRLQAAFRVDGRDAGSATLEGTLSDPMRLRGYDIVVHTAIGQLTDLDRLFVHANLPAVHDIDLTARVVDLGSDAVPMPGLRQVRLRTGAIDSVPLVGGLTLDHLAVDAPTSADHVAIETAGHYVGRPFALHGTVGTPAETLAAARSLLASAMPLDLVVDAAGGTLRLGGTVGGGQSALDGHLTAGRLALPGDLVLDHLTADAHLAMRGGTDIRLTGLRLDSAQMTLDGELSFLRQGGTNGVPLLNGRLHASRLDVDTLRGTAPAGQAPDDGVAPSTPAQPPPTDETAADAPLPFERLRRMDGDLDLAADQMRLYGEDYHAAEAHFVLRGGHLTIDPLHADGVGRSLDAMLSIDASGAVPRLSADVRTLVLPADWVARAFDLSPMLRGSLQLVGSVQTQGNDRAALREQLGGHLGLSMVKGQVDGNMLGRLLGPDASAATRGTSVALRCLGLHMTLGDGRAALDTIGLQTYRLAVTGHGTIGLARQDLDLHLLPQLLIGGTGATMPIMVAGTILAPQPRPEPAGPGHRFMLTIGPSAGIADPCPDTLKAAREEQPGPAPDAAPKSKAPKVMDVLRGLGLFR</sequence>
<dbReference type="InterPro" id="IPR052894">
    <property type="entry name" value="AsmA-related"/>
</dbReference>
<feature type="domain" description="AsmA" evidence="2">
    <location>
        <begin position="39"/>
        <end position="188"/>
    </location>
</feature>
<dbReference type="GO" id="GO:0005886">
    <property type="term" value="C:plasma membrane"/>
    <property type="evidence" value="ECO:0007669"/>
    <property type="project" value="TreeGrafter"/>
</dbReference>
<feature type="domain" description="AsmA" evidence="2">
    <location>
        <begin position="479"/>
        <end position="702"/>
    </location>
</feature>
<evidence type="ECO:0000313" key="4">
    <source>
        <dbReference type="Proteomes" id="UP000577891"/>
    </source>
</evidence>
<proteinExistence type="predicted"/>
<gene>
    <name evidence="3" type="ORF">HLH35_11100</name>
</gene>
<dbReference type="Proteomes" id="UP000577891">
    <property type="component" value="Unassembled WGS sequence"/>
</dbReference>
<evidence type="ECO:0000256" key="1">
    <source>
        <dbReference type="SAM" id="MobiDB-lite"/>
    </source>
</evidence>
<keyword evidence="4" id="KW-1185">Reference proteome</keyword>
<dbReference type="PANTHER" id="PTHR30441:SF4">
    <property type="entry name" value="PROTEIN ASMA"/>
    <property type="match status" value="1"/>
</dbReference>
<dbReference type="Pfam" id="PF05170">
    <property type="entry name" value="AsmA"/>
    <property type="match status" value="2"/>
</dbReference>
<feature type="region of interest" description="Disordered" evidence="1">
    <location>
        <begin position="500"/>
        <end position="533"/>
    </location>
</feature>
<dbReference type="PANTHER" id="PTHR30441">
    <property type="entry name" value="DUF748 DOMAIN-CONTAINING PROTEIN"/>
    <property type="match status" value="1"/>
</dbReference>
<name>A0A7W4J0U4_9PROT</name>
<dbReference type="GO" id="GO:0090313">
    <property type="term" value="P:regulation of protein targeting to membrane"/>
    <property type="evidence" value="ECO:0007669"/>
    <property type="project" value="TreeGrafter"/>
</dbReference>
<dbReference type="AlphaFoldDB" id="A0A7W4J0U4"/>
<reference evidence="3 4" key="1">
    <citation type="submission" date="2020-04" db="EMBL/GenBank/DDBJ databases">
        <title>Description of novel Gluconacetobacter.</title>
        <authorList>
            <person name="Sombolestani A."/>
        </authorList>
    </citation>
    <scope>NUCLEOTIDE SEQUENCE [LARGE SCALE GENOMIC DNA]</scope>
    <source>
        <strain evidence="3 4">LMG 27724</strain>
    </source>
</reference>
<comment type="caution">
    <text evidence="3">The sequence shown here is derived from an EMBL/GenBank/DDBJ whole genome shotgun (WGS) entry which is preliminary data.</text>
</comment>
<organism evidence="3 4">
    <name type="scientific">Gluconacetobacter asukensis</name>
    <dbReference type="NCBI Taxonomy" id="1017181"/>
    <lineage>
        <taxon>Bacteria</taxon>
        <taxon>Pseudomonadati</taxon>
        <taxon>Pseudomonadota</taxon>
        <taxon>Alphaproteobacteria</taxon>
        <taxon>Acetobacterales</taxon>
        <taxon>Acetobacteraceae</taxon>
        <taxon>Gluconacetobacter</taxon>
    </lineage>
</organism>
<evidence type="ECO:0000259" key="2">
    <source>
        <dbReference type="Pfam" id="PF05170"/>
    </source>
</evidence>
<evidence type="ECO:0000313" key="3">
    <source>
        <dbReference type="EMBL" id="MBB2172655.1"/>
    </source>
</evidence>
<dbReference type="RefSeq" id="WP_182979186.1">
    <property type="nucleotide sequence ID" value="NZ_BAABGB010000022.1"/>
</dbReference>
<dbReference type="EMBL" id="JABEQE010000008">
    <property type="protein sequence ID" value="MBB2172655.1"/>
    <property type="molecule type" value="Genomic_DNA"/>
</dbReference>
<accession>A0A7W4J0U4</accession>
<protein>
    <submittedName>
        <fullName evidence="3">AsmA family protein</fullName>
    </submittedName>
</protein>
<dbReference type="InterPro" id="IPR007844">
    <property type="entry name" value="AsmA"/>
</dbReference>